<keyword evidence="12" id="KW-1185">Reference proteome</keyword>
<protein>
    <recommendedName>
        <fullName evidence="13">Sodium/nucleoside cotransporter</fullName>
    </recommendedName>
</protein>
<evidence type="ECO:0008006" key="13">
    <source>
        <dbReference type="Google" id="ProtNLM"/>
    </source>
</evidence>
<name>A0AB34J6N8_PRYPA</name>
<evidence type="ECO:0000259" key="9">
    <source>
        <dbReference type="Pfam" id="PF01773"/>
    </source>
</evidence>
<dbReference type="InterPro" id="IPR011657">
    <property type="entry name" value="CNT_C_dom"/>
</dbReference>
<dbReference type="AlphaFoldDB" id="A0AB34J6N8"/>
<proteinExistence type="inferred from homology"/>
<feature type="compositionally biased region" description="Polar residues" evidence="7">
    <location>
        <begin position="367"/>
        <end position="380"/>
    </location>
</feature>
<dbReference type="PANTHER" id="PTHR10590:SF4">
    <property type="entry name" value="SOLUTE CARRIER FAMILY 28 MEMBER 3"/>
    <property type="match status" value="1"/>
</dbReference>
<comment type="similarity">
    <text evidence="2">Belongs to the concentrative nucleoside transporter (CNT) (TC 2.A.41) family.</text>
</comment>
<dbReference type="InterPro" id="IPR008276">
    <property type="entry name" value="C_nuclsd_transpt"/>
</dbReference>
<evidence type="ECO:0000256" key="7">
    <source>
        <dbReference type="SAM" id="MobiDB-lite"/>
    </source>
</evidence>
<reference evidence="11 12" key="1">
    <citation type="journal article" date="2024" name="Science">
        <title>Giant polyketide synthase enzymes in the biosynthesis of giant marine polyether toxins.</title>
        <authorList>
            <person name="Fallon T.R."/>
            <person name="Shende V.V."/>
            <person name="Wierzbicki I.H."/>
            <person name="Pendleton A.L."/>
            <person name="Watervoot N.F."/>
            <person name="Auber R.P."/>
            <person name="Gonzalez D.J."/>
            <person name="Wisecaver J.H."/>
            <person name="Moore B.S."/>
        </authorList>
    </citation>
    <scope>NUCLEOTIDE SEQUENCE [LARGE SCALE GENOMIC DNA]</scope>
    <source>
        <strain evidence="11 12">12B1</strain>
    </source>
</reference>
<evidence type="ECO:0000256" key="8">
    <source>
        <dbReference type="SAM" id="Phobius"/>
    </source>
</evidence>
<evidence type="ECO:0000256" key="4">
    <source>
        <dbReference type="ARBA" id="ARBA00022692"/>
    </source>
</evidence>
<feature type="region of interest" description="Disordered" evidence="7">
    <location>
        <begin position="354"/>
        <end position="382"/>
    </location>
</feature>
<feature type="transmembrane region" description="Helical" evidence="8">
    <location>
        <begin position="114"/>
        <end position="131"/>
    </location>
</feature>
<evidence type="ECO:0000256" key="5">
    <source>
        <dbReference type="ARBA" id="ARBA00022989"/>
    </source>
</evidence>
<comment type="subcellular location">
    <subcellularLocation>
        <location evidence="1">Cell membrane</location>
        <topology evidence="1">Multi-pass membrane protein</topology>
    </subcellularLocation>
</comment>
<keyword evidence="6 8" id="KW-0472">Membrane</keyword>
<evidence type="ECO:0000256" key="1">
    <source>
        <dbReference type="ARBA" id="ARBA00004651"/>
    </source>
</evidence>
<feature type="compositionally biased region" description="Low complexity" evidence="7">
    <location>
        <begin position="1"/>
        <end position="10"/>
    </location>
</feature>
<feature type="transmembrane region" description="Helical" evidence="8">
    <location>
        <begin position="527"/>
        <end position="554"/>
    </location>
</feature>
<feature type="transmembrane region" description="Helical" evidence="8">
    <location>
        <begin position="433"/>
        <end position="461"/>
    </location>
</feature>
<feature type="compositionally biased region" description="Basic and acidic residues" evidence="7">
    <location>
        <begin position="354"/>
        <end position="366"/>
    </location>
</feature>
<evidence type="ECO:0000313" key="11">
    <source>
        <dbReference type="EMBL" id="KAL1511957.1"/>
    </source>
</evidence>
<feature type="transmembrane region" description="Helical" evidence="8">
    <location>
        <begin position="282"/>
        <end position="302"/>
    </location>
</feature>
<keyword evidence="4 8" id="KW-0812">Transmembrane</keyword>
<feature type="region of interest" description="Disordered" evidence="7">
    <location>
        <begin position="1"/>
        <end position="20"/>
    </location>
</feature>
<evidence type="ECO:0000256" key="6">
    <source>
        <dbReference type="ARBA" id="ARBA00023136"/>
    </source>
</evidence>
<dbReference type="InterPro" id="IPR002668">
    <property type="entry name" value="CNT_N_dom"/>
</dbReference>
<comment type="caution">
    <text evidence="11">The sequence shown here is derived from an EMBL/GenBank/DDBJ whole genome shotgun (WGS) entry which is preliminary data.</text>
</comment>
<dbReference type="GO" id="GO:0005415">
    <property type="term" value="F:nucleoside:sodium symporter activity"/>
    <property type="evidence" value="ECO:0007669"/>
    <property type="project" value="TreeGrafter"/>
</dbReference>
<keyword evidence="5 8" id="KW-1133">Transmembrane helix</keyword>
<feature type="transmembrane region" description="Helical" evidence="8">
    <location>
        <begin position="467"/>
        <end position="484"/>
    </location>
</feature>
<dbReference type="PANTHER" id="PTHR10590">
    <property type="entry name" value="SODIUM/NUCLEOSIDE COTRANSPORTER"/>
    <property type="match status" value="1"/>
</dbReference>
<dbReference type="Proteomes" id="UP001515480">
    <property type="component" value="Unassembled WGS sequence"/>
</dbReference>
<evidence type="ECO:0000256" key="3">
    <source>
        <dbReference type="ARBA" id="ARBA00022475"/>
    </source>
</evidence>
<accession>A0AB34J6N8</accession>
<feature type="transmembrane region" description="Helical" evidence="8">
    <location>
        <begin position="240"/>
        <end position="261"/>
    </location>
</feature>
<feature type="transmembrane region" description="Helical" evidence="8">
    <location>
        <begin position="143"/>
        <end position="162"/>
    </location>
</feature>
<feature type="transmembrane region" description="Helical" evidence="8">
    <location>
        <begin position="26"/>
        <end position="48"/>
    </location>
</feature>
<organism evidence="11 12">
    <name type="scientific">Prymnesium parvum</name>
    <name type="common">Toxic golden alga</name>
    <dbReference type="NCBI Taxonomy" id="97485"/>
    <lineage>
        <taxon>Eukaryota</taxon>
        <taxon>Haptista</taxon>
        <taxon>Haptophyta</taxon>
        <taxon>Prymnesiophyceae</taxon>
        <taxon>Prymnesiales</taxon>
        <taxon>Prymnesiaceae</taxon>
        <taxon>Prymnesium</taxon>
    </lineage>
</organism>
<feature type="transmembrane region" description="Helical" evidence="8">
    <location>
        <begin position="88"/>
        <end position="108"/>
    </location>
</feature>
<feature type="domain" description="Concentrative nucleoside transporter N-terminal" evidence="9">
    <location>
        <begin position="119"/>
        <end position="190"/>
    </location>
</feature>
<evidence type="ECO:0000256" key="2">
    <source>
        <dbReference type="ARBA" id="ARBA00009033"/>
    </source>
</evidence>
<keyword evidence="3" id="KW-1003">Cell membrane</keyword>
<evidence type="ECO:0000259" key="10">
    <source>
        <dbReference type="Pfam" id="PF07662"/>
    </source>
</evidence>
<feature type="transmembrane region" description="Helical" evidence="8">
    <location>
        <begin position="206"/>
        <end position="234"/>
    </location>
</feature>
<dbReference type="Pfam" id="PF01773">
    <property type="entry name" value="Nucleos_tra2_N"/>
    <property type="match status" value="1"/>
</dbReference>
<feature type="transmembrane region" description="Helical" evidence="8">
    <location>
        <begin position="54"/>
        <end position="76"/>
    </location>
</feature>
<evidence type="ECO:0000313" key="12">
    <source>
        <dbReference type="Proteomes" id="UP001515480"/>
    </source>
</evidence>
<dbReference type="Pfam" id="PF07662">
    <property type="entry name" value="Nucleos_tra2_C"/>
    <property type="match status" value="1"/>
</dbReference>
<dbReference type="GO" id="GO:0005886">
    <property type="term" value="C:plasma membrane"/>
    <property type="evidence" value="ECO:0007669"/>
    <property type="project" value="UniProtKB-SubCell"/>
</dbReference>
<gene>
    <name evidence="11" type="ORF">AB1Y20_005237</name>
</gene>
<sequence length="600" mass="62242">MAPRDLTALAAPPPDATPRRPFPTRAALRALLALSLAAYTVAALVLHWERAWPLALLELLLLAYFLLLTLAPPLLLSRASRLLAAARASRLLAAVLLALHAVALALLADRSAEALLSLLGLALLVGGSYASSTNRRAVRWAPVLSGFALQFWMAVLVLRTAAGRDALRWLSCQVTALLANANEGAAFVFGLNGLPPPDNTQLLRAFTFGVMPVTIFFGSLCSCLLYVGVLQLIFEHVGAAFGFVMGVSPTEGIVTVANVFLSMTDSPLLLKPLLPLLTRSQLFAIMTGGFASVAGGVLAAYISFGVDAASLLAACLMSAPASLAVAKLMVPDDDGECGATTPLLLSHRATHPDSRATYQRAHDEQKVASQRSSHASGNSSRKLEAVELGQVSPDVGASSDGLLHLRRIRMPRSPAGNLVEAAADGAATAAPMVAAIVTTLIAFVSLVHLLDTCVASLASLVGVDTDATQLLGLAFWPVALLLGVPTDDCRLVGQYLGKKLILNEFVAYAAMGADVGAGRLGERAATVATFALCGFANLGSMGIMIGALSGIFPALRAPMVADVTRALAAGTLACFSTACFASLLYQPVEHGSGTDSIGSC</sequence>
<feature type="transmembrane region" description="Helical" evidence="8">
    <location>
        <begin position="566"/>
        <end position="585"/>
    </location>
</feature>
<feature type="domain" description="Concentrative nucleoside transporter C-terminal" evidence="10">
    <location>
        <begin position="414"/>
        <end position="581"/>
    </location>
</feature>
<dbReference type="EMBL" id="JBGBPQ010000013">
    <property type="protein sequence ID" value="KAL1511957.1"/>
    <property type="molecule type" value="Genomic_DNA"/>
</dbReference>